<name>A0A5C2S3C2_9APHY</name>
<proteinExistence type="predicted"/>
<feature type="compositionally biased region" description="Low complexity" evidence="1">
    <location>
        <begin position="314"/>
        <end position="326"/>
    </location>
</feature>
<feature type="region of interest" description="Disordered" evidence="1">
    <location>
        <begin position="281"/>
        <end position="352"/>
    </location>
</feature>
<feature type="compositionally biased region" description="Basic residues" evidence="1">
    <location>
        <begin position="301"/>
        <end position="313"/>
    </location>
</feature>
<accession>A0A5C2S3C2</accession>
<protein>
    <submittedName>
        <fullName evidence="2">Uncharacterized protein</fullName>
    </submittedName>
</protein>
<organism evidence="2 3">
    <name type="scientific">Lentinus tigrinus ALCF2SS1-6</name>
    <dbReference type="NCBI Taxonomy" id="1328759"/>
    <lineage>
        <taxon>Eukaryota</taxon>
        <taxon>Fungi</taxon>
        <taxon>Dikarya</taxon>
        <taxon>Basidiomycota</taxon>
        <taxon>Agaricomycotina</taxon>
        <taxon>Agaricomycetes</taxon>
        <taxon>Polyporales</taxon>
        <taxon>Polyporaceae</taxon>
        <taxon>Lentinus</taxon>
    </lineage>
</organism>
<feature type="compositionally biased region" description="Basic and acidic residues" evidence="1">
    <location>
        <begin position="752"/>
        <end position="769"/>
    </location>
</feature>
<gene>
    <name evidence="2" type="ORF">L227DRAFT_202040</name>
</gene>
<feature type="region of interest" description="Disordered" evidence="1">
    <location>
        <begin position="802"/>
        <end position="821"/>
    </location>
</feature>
<evidence type="ECO:0000313" key="3">
    <source>
        <dbReference type="Proteomes" id="UP000313359"/>
    </source>
</evidence>
<sequence length="821" mass="90032">MLECAHAKFPASDQVLTVRHAWSVESCLLSLAQSDVLFFPFSPYTDASLELTTHDMAGLTVLNPIHILPLSSPSSTSAPSSITSLDLDSSSLWDCNLLQPLSTNPLAALTSSTSLHPDAPLPVRTTLCDAQRRLADILTTVHDPGTTQPLAHLAPSQVDCEIDPAIPASKSHCLPSSPPPYIMHSPLPSSHHKTPYSSYRLRRTPKSTMSFKLAAPAPRIPLASVLQYWAAQGSPSQRAVTCGDEAGSRMDVDMDQDHWEYEYEYPQIGLGLMLGAGQGSQTQTRALRHGSHTVAQSHSRSQSRSRYSRRLRRLAPAPLQLATTPRQAPRPLAQGQSASPTTASAPVTSAKCQRTPHSGVFVDIPLKTPSRDVGISTRATSAFDPDCIPSLDLSASQTPSASLHSAPECRASISSAMASISTAPTSLIFPTATEYPSTRPHTQTNMTAHTHTQSYTDATYTQADSSSHIDLLLWRRTVSREVDSPLSPLRAPKSVKCSARSVSAMLNSPPASPLKSSTGEFGVIPQSPVTPGLPWNAAPPPLRRNEWIALPDLSEEGPPSPGIGSGTPMVANLRIDLSVEDLALRAEKCAETIARASLVSSCHAVRNSFHSDDSAVPLQSLRSCSLLRDPEAIADLCENLRLTFKTVQRALDVTPSEFVVDGSDAKQTWYTKHWDLIDSLNKNLSLFYLLAHQVEDRPPRIHKLAPILDKLATYQAKFADLARRISLSYERLRLLSLRTQLTTANTIARAHADEERSRRRDERAAMHEGRARRRSLREEIRRVRGTIRAMRDRHTEGVFRDENTNMDVDGDHEETRHWKTW</sequence>
<evidence type="ECO:0000313" key="2">
    <source>
        <dbReference type="EMBL" id="RPD57951.1"/>
    </source>
</evidence>
<keyword evidence="3" id="KW-1185">Reference proteome</keyword>
<feature type="region of interest" description="Disordered" evidence="1">
    <location>
        <begin position="752"/>
        <end position="773"/>
    </location>
</feature>
<reference evidence="2" key="1">
    <citation type="journal article" date="2018" name="Genome Biol. Evol.">
        <title>Genomics and development of Lentinus tigrinus, a white-rot wood-decaying mushroom with dimorphic fruiting bodies.</title>
        <authorList>
            <person name="Wu B."/>
            <person name="Xu Z."/>
            <person name="Knudson A."/>
            <person name="Carlson A."/>
            <person name="Chen N."/>
            <person name="Kovaka S."/>
            <person name="LaButti K."/>
            <person name="Lipzen A."/>
            <person name="Pennachio C."/>
            <person name="Riley R."/>
            <person name="Schakwitz W."/>
            <person name="Umezawa K."/>
            <person name="Ohm R.A."/>
            <person name="Grigoriev I.V."/>
            <person name="Nagy L.G."/>
            <person name="Gibbons J."/>
            <person name="Hibbett D."/>
        </authorList>
    </citation>
    <scope>NUCLEOTIDE SEQUENCE [LARGE SCALE GENOMIC DNA]</scope>
    <source>
        <strain evidence="2">ALCF2SS1-6</strain>
    </source>
</reference>
<feature type="compositionally biased region" description="Polar residues" evidence="1">
    <location>
        <begin position="334"/>
        <end position="352"/>
    </location>
</feature>
<dbReference type="EMBL" id="ML122278">
    <property type="protein sequence ID" value="RPD57951.1"/>
    <property type="molecule type" value="Genomic_DNA"/>
</dbReference>
<dbReference type="OrthoDB" id="2754525at2759"/>
<evidence type="ECO:0000256" key="1">
    <source>
        <dbReference type="SAM" id="MobiDB-lite"/>
    </source>
</evidence>
<dbReference type="Proteomes" id="UP000313359">
    <property type="component" value="Unassembled WGS sequence"/>
</dbReference>
<dbReference type="AlphaFoldDB" id="A0A5C2S3C2"/>